<gene>
    <name evidence="3" type="ORF">V7S43_012976</name>
</gene>
<keyword evidence="4" id="KW-1185">Reference proteome</keyword>
<feature type="compositionally biased region" description="Low complexity" evidence="1">
    <location>
        <begin position="128"/>
        <end position="175"/>
    </location>
</feature>
<feature type="compositionally biased region" description="Basic and acidic residues" evidence="1">
    <location>
        <begin position="67"/>
        <end position="86"/>
    </location>
</feature>
<sequence length="274" mass="28863">MKTSFSVLATIAMLAVAALSVPGTLADQTSLNPVNEKASWAPRRALESMTAPYQQGPLDANKKKKRQDPNKKDDKHAPRALLEEGAHFSPLTDRALGHAPAVTPVSTTTSSSTATPAPTKTNPPKPTPAATTTSSSNATPVPAKPKVTPAATKPKANPAATKGKATTSSSNSKTTPCPPTHTQKDTPTKPKPTSASTTNKGKPKATPSATTSKTTPTPTVANKGSSPVQQKHRNLRDNWPKQQQQQQQSPHHAKKNDKTASKYGDKHHQTGVPR</sequence>
<evidence type="ECO:0000256" key="2">
    <source>
        <dbReference type="SAM" id="SignalP"/>
    </source>
</evidence>
<feature type="compositionally biased region" description="Basic and acidic residues" evidence="1">
    <location>
        <begin position="256"/>
        <end position="268"/>
    </location>
</feature>
<keyword evidence="2" id="KW-0732">Signal</keyword>
<feature type="compositionally biased region" description="Low complexity" evidence="1">
    <location>
        <begin position="99"/>
        <end position="120"/>
    </location>
</feature>
<evidence type="ECO:0000256" key="1">
    <source>
        <dbReference type="SAM" id="MobiDB-lite"/>
    </source>
</evidence>
<reference evidence="3 4" key="1">
    <citation type="submission" date="2024-09" db="EMBL/GenBank/DDBJ databases">
        <title>Genome sequencing and assembly of Phytophthora oleae, isolate VK10A, causative agent of rot of olive drupes.</title>
        <authorList>
            <person name="Conti Taguali S."/>
            <person name="Riolo M."/>
            <person name="La Spada F."/>
            <person name="Cacciola S.O."/>
            <person name="Dionisio G."/>
        </authorList>
    </citation>
    <scope>NUCLEOTIDE SEQUENCE [LARGE SCALE GENOMIC DNA]</scope>
    <source>
        <strain evidence="3 4">VK10A</strain>
    </source>
</reference>
<name>A0ABD3F744_9STRA</name>
<feature type="signal peptide" evidence="2">
    <location>
        <begin position="1"/>
        <end position="26"/>
    </location>
</feature>
<dbReference type="Proteomes" id="UP001632037">
    <property type="component" value="Unassembled WGS sequence"/>
</dbReference>
<evidence type="ECO:0000313" key="3">
    <source>
        <dbReference type="EMBL" id="KAL3662176.1"/>
    </source>
</evidence>
<accession>A0ABD3F744</accession>
<dbReference type="EMBL" id="JBIMZQ010000033">
    <property type="protein sequence ID" value="KAL3662176.1"/>
    <property type="molecule type" value="Genomic_DNA"/>
</dbReference>
<dbReference type="AlphaFoldDB" id="A0ABD3F744"/>
<protein>
    <recommendedName>
        <fullName evidence="5">RxLR effector protein</fullName>
    </recommendedName>
</protein>
<proteinExistence type="predicted"/>
<comment type="caution">
    <text evidence="3">The sequence shown here is derived from an EMBL/GenBank/DDBJ whole genome shotgun (WGS) entry which is preliminary data.</text>
</comment>
<organism evidence="3 4">
    <name type="scientific">Phytophthora oleae</name>
    <dbReference type="NCBI Taxonomy" id="2107226"/>
    <lineage>
        <taxon>Eukaryota</taxon>
        <taxon>Sar</taxon>
        <taxon>Stramenopiles</taxon>
        <taxon>Oomycota</taxon>
        <taxon>Peronosporomycetes</taxon>
        <taxon>Peronosporales</taxon>
        <taxon>Peronosporaceae</taxon>
        <taxon>Phytophthora</taxon>
    </lineage>
</organism>
<feature type="chain" id="PRO_5044761357" description="RxLR effector protein" evidence="2">
    <location>
        <begin position="27"/>
        <end position="274"/>
    </location>
</feature>
<feature type="region of interest" description="Disordered" evidence="1">
    <location>
        <begin position="24"/>
        <end position="274"/>
    </location>
</feature>
<evidence type="ECO:0000313" key="4">
    <source>
        <dbReference type="Proteomes" id="UP001632037"/>
    </source>
</evidence>
<evidence type="ECO:0008006" key="5">
    <source>
        <dbReference type="Google" id="ProtNLM"/>
    </source>
</evidence>
<feature type="compositionally biased region" description="Low complexity" evidence="1">
    <location>
        <begin position="191"/>
        <end position="219"/>
    </location>
</feature>
<feature type="compositionally biased region" description="Polar residues" evidence="1">
    <location>
        <begin position="220"/>
        <end position="229"/>
    </location>
</feature>